<dbReference type="EMBL" id="PSQG01000020">
    <property type="protein sequence ID" value="RCH42664.1"/>
    <property type="molecule type" value="Genomic_DNA"/>
</dbReference>
<sequence length="313" mass="35872">MVRIYKTIDGAIHQIQEPEEGCWIALTNPTATEIFEFSEKFDIEVDDLRSPLDEEERSRIEVEDNYTLILVDVPMIEERNDKDWYGTIPLGIIVTGSMIFTICLEDTPVLTRFMEGRVRSFFTYMKTRFIFQILYRNASMYLRYLRIIDKKSEQVEEKLHLSTRNEELIELLELQKSLTYFITSLRSNEVVLEKLLKIDSIKKYPEDTDLLEDVITENKQAIEMANVYSGILNGTMDAFASIISNNMNIVMKVLAIITIVMSIPTIVFSAYGMNVAGSGMPLSRSPLGFLIIILISVAISVVAAIILSKKRFF</sequence>
<dbReference type="SUPFAM" id="SSF144083">
    <property type="entry name" value="Magnesium transport protein CorA, transmembrane region"/>
    <property type="match status" value="1"/>
</dbReference>
<dbReference type="Pfam" id="PF01544">
    <property type="entry name" value="CorA"/>
    <property type="match status" value="1"/>
</dbReference>
<proteinExistence type="inferred from homology"/>
<dbReference type="AlphaFoldDB" id="A0A367FY29"/>
<evidence type="ECO:0000256" key="2">
    <source>
        <dbReference type="ARBA" id="ARBA00009765"/>
    </source>
</evidence>
<comment type="subcellular location">
    <subcellularLocation>
        <location evidence="1">Membrane</location>
        <topology evidence="1">Multi-pass membrane protein</topology>
    </subcellularLocation>
</comment>
<organism evidence="7 8">
    <name type="scientific">Blautia obeum</name>
    <dbReference type="NCBI Taxonomy" id="40520"/>
    <lineage>
        <taxon>Bacteria</taxon>
        <taxon>Bacillati</taxon>
        <taxon>Bacillota</taxon>
        <taxon>Clostridia</taxon>
        <taxon>Lachnospirales</taxon>
        <taxon>Lachnospiraceae</taxon>
        <taxon>Blautia</taxon>
    </lineage>
</organism>
<gene>
    <name evidence="7" type="ORF">C4886_13590</name>
</gene>
<dbReference type="SUPFAM" id="SSF143865">
    <property type="entry name" value="CorA soluble domain-like"/>
    <property type="match status" value="1"/>
</dbReference>
<dbReference type="InterPro" id="IPR047199">
    <property type="entry name" value="CorA-like"/>
</dbReference>
<keyword evidence="4 6" id="KW-1133">Transmembrane helix</keyword>
<dbReference type="GO" id="GO:0016020">
    <property type="term" value="C:membrane"/>
    <property type="evidence" value="ECO:0007669"/>
    <property type="project" value="UniProtKB-SubCell"/>
</dbReference>
<dbReference type="PANTHER" id="PTHR47891">
    <property type="entry name" value="TRANSPORTER-RELATED"/>
    <property type="match status" value="1"/>
</dbReference>
<feature type="transmembrane region" description="Helical" evidence="6">
    <location>
        <begin position="253"/>
        <end position="273"/>
    </location>
</feature>
<dbReference type="GO" id="GO:0046873">
    <property type="term" value="F:metal ion transmembrane transporter activity"/>
    <property type="evidence" value="ECO:0007669"/>
    <property type="project" value="InterPro"/>
</dbReference>
<dbReference type="Proteomes" id="UP000253208">
    <property type="component" value="Unassembled WGS sequence"/>
</dbReference>
<evidence type="ECO:0000256" key="3">
    <source>
        <dbReference type="ARBA" id="ARBA00022692"/>
    </source>
</evidence>
<dbReference type="RefSeq" id="WP_022426904.1">
    <property type="nucleotide sequence ID" value="NZ_PSQG01000020.1"/>
</dbReference>
<keyword evidence="3 6" id="KW-0812">Transmembrane</keyword>
<evidence type="ECO:0000313" key="8">
    <source>
        <dbReference type="Proteomes" id="UP000253208"/>
    </source>
</evidence>
<name>A0A367FY29_9FIRM</name>
<dbReference type="Gene3D" id="1.20.58.340">
    <property type="entry name" value="Magnesium transport protein CorA, transmembrane region"/>
    <property type="match status" value="2"/>
</dbReference>
<accession>A0A367FY29</accession>
<dbReference type="PANTHER" id="PTHR47891:SF2">
    <property type="entry name" value="MAGNESIUM AND COBALT TRANSPORTER"/>
    <property type="match status" value="1"/>
</dbReference>
<dbReference type="InterPro" id="IPR045863">
    <property type="entry name" value="CorA_TM1_TM2"/>
</dbReference>
<dbReference type="Gene3D" id="3.30.460.20">
    <property type="entry name" value="CorA soluble domain-like"/>
    <property type="match status" value="1"/>
</dbReference>
<evidence type="ECO:0000313" key="7">
    <source>
        <dbReference type="EMBL" id="RCH42664.1"/>
    </source>
</evidence>
<feature type="transmembrane region" description="Helical" evidence="6">
    <location>
        <begin position="285"/>
        <end position="307"/>
    </location>
</feature>
<evidence type="ECO:0000256" key="6">
    <source>
        <dbReference type="SAM" id="Phobius"/>
    </source>
</evidence>
<evidence type="ECO:0000256" key="4">
    <source>
        <dbReference type="ARBA" id="ARBA00022989"/>
    </source>
</evidence>
<protein>
    <submittedName>
        <fullName evidence="7">Magnesium transporter CorA family protein</fullName>
    </submittedName>
</protein>
<keyword evidence="5 6" id="KW-0472">Membrane</keyword>
<evidence type="ECO:0000256" key="5">
    <source>
        <dbReference type="ARBA" id="ARBA00023136"/>
    </source>
</evidence>
<dbReference type="InterPro" id="IPR002523">
    <property type="entry name" value="MgTranspt_CorA/ZnTranspt_ZntB"/>
</dbReference>
<dbReference type="InterPro" id="IPR045861">
    <property type="entry name" value="CorA_cytoplasmic_dom"/>
</dbReference>
<reference evidence="7 8" key="1">
    <citation type="submission" date="2018-02" db="EMBL/GenBank/DDBJ databases">
        <title>Complete genome sequencing of Faecalibacterium prausnitzii strains isolated from the human gut.</title>
        <authorList>
            <person name="Fitzgerald B.C."/>
            <person name="Shkoporov A.N."/>
            <person name="Ross P.R."/>
            <person name="Hill C."/>
        </authorList>
    </citation>
    <scope>NUCLEOTIDE SEQUENCE [LARGE SCALE GENOMIC DNA]</scope>
    <source>
        <strain evidence="7 8">APC942/31-1</strain>
    </source>
</reference>
<comment type="similarity">
    <text evidence="2">Belongs to the CorA metal ion transporter (MIT) (TC 1.A.35) family.</text>
</comment>
<dbReference type="CDD" id="cd12827">
    <property type="entry name" value="EcCorA_ZntB-like_u2"/>
    <property type="match status" value="1"/>
</dbReference>
<evidence type="ECO:0000256" key="1">
    <source>
        <dbReference type="ARBA" id="ARBA00004141"/>
    </source>
</evidence>
<comment type="caution">
    <text evidence="7">The sequence shown here is derived from an EMBL/GenBank/DDBJ whole genome shotgun (WGS) entry which is preliminary data.</text>
</comment>